<dbReference type="GO" id="GO:0035825">
    <property type="term" value="P:homologous recombination"/>
    <property type="evidence" value="ECO:0007669"/>
    <property type="project" value="UniProtKB-ARBA"/>
</dbReference>
<dbReference type="Gene3D" id="1.10.290.10">
    <property type="entry name" value="Topoisomerase I, domain 4"/>
    <property type="match status" value="1"/>
</dbReference>
<dbReference type="SUPFAM" id="SSF56712">
    <property type="entry name" value="Prokaryotic type I DNA topoisomerase"/>
    <property type="match status" value="1"/>
</dbReference>
<comment type="catalytic activity">
    <reaction evidence="1 6">
        <text>ATP-independent breakage of single-stranded DNA, followed by passage and rejoining.</text>
        <dbReference type="EC" id="5.6.2.1"/>
    </reaction>
</comment>
<dbReference type="GeneID" id="66116769"/>
<dbReference type="Pfam" id="PF01751">
    <property type="entry name" value="Toprim"/>
    <property type="match status" value="1"/>
</dbReference>
<dbReference type="SMART" id="SM00437">
    <property type="entry name" value="TOP1Ac"/>
    <property type="match status" value="1"/>
</dbReference>
<dbReference type="Proteomes" id="UP000790833">
    <property type="component" value="Unassembled WGS sequence"/>
</dbReference>
<comment type="caution">
    <text evidence="9">The sequence shown here is derived from an EMBL/GenBank/DDBJ whole genome shotgun (WGS) entry which is preliminary data.</text>
</comment>
<dbReference type="PANTHER" id="PTHR11390">
    <property type="entry name" value="PROKARYOTIC DNA TOPOISOMERASE"/>
    <property type="match status" value="1"/>
</dbReference>
<dbReference type="GO" id="GO:0006265">
    <property type="term" value="P:DNA topological change"/>
    <property type="evidence" value="ECO:0007669"/>
    <property type="project" value="InterPro"/>
</dbReference>
<keyword evidence="4 6" id="KW-0238">DNA-binding</keyword>
<dbReference type="Gene3D" id="1.10.460.10">
    <property type="entry name" value="Topoisomerase I, domain 2"/>
    <property type="match status" value="1"/>
</dbReference>
<dbReference type="GO" id="GO:0003917">
    <property type="term" value="F:DNA topoisomerase type I (single strand cut, ATP-independent) activity"/>
    <property type="evidence" value="ECO:0007669"/>
    <property type="project" value="UniProtKB-EC"/>
</dbReference>
<evidence type="ECO:0000256" key="4">
    <source>
        <dbReference type="ARBA" id="ARBA00023125"/>
    </source>
</evidence>
<dbReference type="InterPro" id="IPR000380">
    <property type="entry name" value="Topo_IA"/>
</dbReference>
<evidence type="ECO:0000256" key="5">
    <source>
        <dbReference type="ARBA" id="ARBA00023235"/>
    </source>
</evidence>
<dbReference type="CDD" id="cd00186">
    <property type="entry name" value="TOP1Ac"/>
    <property type="match status" value="1"/>
</dbReference>
<evidence type="ECO:0000259" key="8">
    <source>
        <dbReference type="PROSITE" id="PS52039"/>
    </source>
</evidence>
<dbReference type="Gene3D" id="3.40.50.140">
    <property type="match status" value="1"/>
</dbReference>
<evidence type="ECO:0000313" key="10">
    <source>
        <dbReference type="Proteomes" id="UP000790833"/>
    </source>
</evidence>
<dbReference type="FunFam" id="1.10.290.10:FF:000001">
    <property type="entry name" value="DNA topoisomerase"/>
    <property type="match status" value="1"/>
</dbReference>
<comment type="function">
    <text evidence="6">Introduces a single-strand break via transesterification at a target site in duplex DNA. Releases the supercoiling and torsional tension of DNA introduced during the DNA replication and transcription by transiently cleaving and rejoining one strand of the DNA duplex. The scissile phosphodiester is attacked by the catalytic tyrosine of the enzyme, resulting in the formation of a DNA-(5'-phosphotyrosyl)-enzyme intermediate and the expulsion of a 3'-OH DNA strand.</text>
</comment>
<dbReference type="SMART" id="SM00436">
    <property type="entry name" value="TOP1Bc"/>
    <property type="match status" value="1"/>
</dbReference>
<dbReference type="GO" id="GO:0003677">
    <property type="term" value="F:DNA binding"/>
    <property type="evidence" value="ECO:0007669"/>
    <property type="project" value="UniProtKB-KW"/>
</dbReference>
<protein>
    <recommendedName>
        <fullName evidence="6">DNA topoisomerase</fullName>
        <ecNumber evidence="6">5.6.2.1</ecNumber>
    </recommendedName>
</protein>
<dbReference type="InterPro" id="IPR013497">
    <property type="entry name" value="Topo_IA_cen"/>
</dbReference>
<gene>
    <name evidence="9" type="primary">TOP3</name>
    <name evidence="9" type="ORF">KQ657_003395</name>
</gene>
<dbReference type="AlphaFoldDB" id="A0A9P7VCL0"/>
<dbReference type="GO" id="GO:0006281">
    <property type="term" value="P:DNA repair"/>
    <property type="evidence" value="ECO:0007669"/>
    <property type="project" value="TreeGrafter"/>
</dbReference>
<keyword evidence="10" id="KW-1185">Reference proteome</keyword>
<evidence type="ECO:0000256" key="1">
    <source>
        <dbReference type="ARBA" id="ARBA00000213"/>
    </source>
</evidence>
<keyword evidence="5 6" id="KW-0413">Isomerase</keyword>
<dbReference type="InterPro" id="IPR023405">
    <property type="entry name" value="Topo_IA_core_domain"/>
</dbReference>
<evidence type="ECO:0000259" key="7">
    <source>
        <dbReference type="PROSITE" id="PS50880"/>
    </source>
</evidence>
<dbReference type="Gene3D" id="2.70.20.10">
    <property type="entry name" value="Topoisomerase I, domain 3"/>
    <property type="match status" value="1"/>
</dbReference>
<dbReference type="EC" id="5.6.2.1" evidence="6"/>
<evidence type="ECO:0000313" key="9">
    <source>
        <dbReference type="EMBL" id="KAG7195628.1"/>
    </source>
</evidence>
<dbReference type="SMART" id="SM00493">
    <property type="entry name" value="TOPRIM"/>
    <property type="match status" value="1"/>
</dbReference>
<evidence type="ECO:0000256" key="3">
    <source>
        <dbReference type="ARBA" id="ARBA00023029"/>
    </source>
</evidence>
<dbReference type="EMBL" id="JAHMUF010000003">
    <property type="protein sequence ID" value="KAG7195628.1"/>
    <property type="molecule type" value="Genomic_DNA"/>
</dbReference>
<sequence length="637" mass="72494">MSNVRVLCVAEKPTIARQVSGVLSGGSFRTRNGKSKYNKNFEFTYNFGQWGYAQVVMTSVSGHLLLIDFPSNYGWDKVTPGRLFEAPITEVVPNDKKDIYNNIKQEARFATILMIWTDCDREGEYIGWEIVKAAQEGNPRIQIETSVFRSQFSHLERNHVIHAANNPISLNMKAVDAVACRQEIDLRVGLSFTRLLSRSLGSSRVIEPKTLISYGTCQFPTLGFIVDRYKRVKSFVPEQFWYIKVTLKKNDQMADFHWTRGNIFDRLFPTLVYSDLLARFPQGGKVQMSHPRPTSKWKPLPLTTVILQKDCSVYFKMSAKATLDAAEKLYQSGWLLYPRTETDVFPDAMDLHSLIQNQTQSPIWGSYALELLNDGKFDRPRAGKNNDQAHPPIHPVVFVSTDVLRDSNQRNVYEYVVRRFLASCSRDAKGEQTKATFEWGHEKFVAEGVMVKELNYLEVYKYQKWESSKQLPQFENGELIKPFKHGIFEGKTSPPQYMTEAELILLMDANGIGTDATIAEHITKIIDRQYVSKTKVGRGGPEVLVPSWLGMGLIDGFDSMEFDDISLSKPFLRKDLEVNLSMIVSGSKTKQDVLTEFVTLYKRAYATTNSKLPLLNDSCRRCRDLTTTQASTTTPAM</sequence>
<dbReference type="FunFam" id="3.40.50.140:FF:000003">
    <property type="entry name" value="DNA topoisomerase"/>
    <property type="match status" value="1"/>
</dbReference>
<comment type="similarity">
    <text evidence="2 6">Belongs to the type IA topoisomerase family.</text>
</comment>
<dbReference type="Pfam" id="PF01131">
    <property type="entry name" value="Topoisom_bac"/>
    <property type="match status" value="1"/>
</dbReference>
<dbReference type="PROSITE" id="PS52039">
    <property type="entry name" value="TOPO_IA_2"/>
    <property type="match status" value="1"/>
</dbReference>
<feature type="domain" description="Topo IA-type catalytic" evidence="8">
    <location>
        <begin position="171"/>
        <end position="605"/>
    </location>
</feature>
<proteinExistence type="inferred from homology"/>
<keyword evidence="3 6" id="KW-0799">Topoisomerase</keyword>
<dbReference type="GO" id="GO:0005634">
    <property type="term" value="C:nucleus"/>
    <property type="evidence" value="ECO:0007669"/>
    <property type="project" value="TreeGrafter"/>
</dbReference>
<dbReference type="CDD" id="cd03362">
    <property type="entry name" value="TOPRIM_TopoIA_TopoIII"/>
    <property type="match status" value="1"/>
</dbReference>
<dbReference type="InterPro" id="IPR013824">
    <property type="entry name" value="Topo_IA_cen_sub1"/>
</dbReference>
<dbReference type="InterPro" id="IPR013826">
    <property type="entry name" value="Topo_IA_cen_sub3"/>
</dbReference>
<dbReference type="RefSeq" id="XP_043051173.1">
    <property type="nucleotide sequence ID" value="XM_043194121.1"/>
</dbReference>
<dbReference type="InterPro" id="IPR006171">
    <property type="entry name" value="TOPRIM_dom"/>
</dbReference>
<dbReference type="OrthoDB" id="430051at2759"/>
<dbReference type="PANTHER" id="PTHR11390:SF21">
    <property type="entry name" value="DNA TOPOISOMERASE 3-ALPHA"/>
    <property type="match status" value="1"/>
</dbReference>
<accession>A0A9P7VCL0</accession>
<evidence type="ECO:0000256" key="6">
    <source>
        <dbReference type="RuleBase" id="RU362092"/>
    </source>
</evidence>
<dbReference type="PRINTS" id="PR00417">
    <property type="entry name" value="PRTPISMRASEI"/>
</dbReference>
<dbReference type="InterPro" id="IPR034144">
    <property type="entry name" value="TOPRIM_TopoIII"/>
</dbReference>
<dbReference type="GO" id="GO:0031422">
    <property type="term" value="C:RecQ family helicase-topoisomerase III complex"/>
    <property type="evidence" value="ECO:0007669"/>
    <property type="project" value="UniProtKB-ARBA"/>
</dbReference>
<dbReference type="InterPro" id="IPR003602">
    <property type="entry name" value="Topo_IA_DNA-bd_dom"/>
</dbReference>
<feature type="domain" description="Toprim" evidence="7">
    <location>
        <begin position="5"/>
        <end position="153"/>
    </location>
</feature>
<evidence type="ECO:0000256" key="2">
    <source>
        <dbReference type="ARBA" id="ARBA00009446"/>
    </source>
</evidence>
<dbReference type="PROSITE" id="PS50880">
    <property type="entry name" value="TOPRIM"/>
    <property type="match status" value="1"/>
</dbReference>
<dbReference type="InterPro" id="IPR003601">
    <property type="entry name" value="Topo_IA_2"/>
</dbReference>
<dbReference type="InterPro" id="IPR013825">
    <property type="entry name" value="Topo_IA_cen_sub2"/>
</dbReference>
<organism evidence="9 10">
    <name type="scientific">Scheffersomyces spartinae</name>
    <dbReference type="NCBI Taxonomy" id="45513"/>
    <lineage>
        <taxon>Eukaryota</taxon>
        <taxon>Fungi</taxon>
        <taxon>Dikarya</taxon>
        <taxon>Ascomycota</taxon>
        <taxon>Saccharomycotina</taxon>
        <taxon>Pichiomycetes</taxon>
        <taxon>Debaryomycetaceae</taxon>
        <taxon>Scheffersomyces</taxon>
    </lineage>
</organism>
<name>A0A9P7VCL0_9ASCO</name>
<reference evidence="9" key="1">
    <citation type="submission" date="2021-03" db="EMBL/GenBank/DDBJ databases">
        <authorList>
            <person name="Palmer J.M."/>
        </authorList>
    </citation>
    <scope>NUCLEOTIDE SEQUENCE</scope>
    <source>
        <strain evidence="9">ARV_011</strain>
    </source>
</reference>